<accession>A0A6G0TVZ2</accession>
<evidence type="ECO:0008006" key="8">
    <source>
        <dbReference type="Google" id="ProtNLM"/>
    </source>
</evidence>
<evidence type="ECO:0000313" key="7">
    <source>
        <dbReference type="Proteomes" id="UP000475862"/>
    </source>
</evidence>
<keyword evidence="3" id="KW-0464">Manganese</keyword>
<evidence type="ECO:0000313" key="6">
    <source>
        <dbReference type="EMBL" id="KAE9539750.1"/>
    </source>
</evidence>
<dbReference type="PANTHER" id="PTHR42909">
    <property type="entry name" value="ZGC:136858"/>
    <property type="match status" value="1"/>
</dbReference>
<evidence type="ECO:0000256" key="1">
    <source>
        <dbReference type="ARBA" id="ARBA00022723"/>
    </source>
</evidence>
<dbReference type="Pfam" id="PF04227">
    <property type="entry name" value="Indigoidine_A"/>
    <property type="match status" value="1"/>
</dbReference>
<evidence type="ECO:0000256" key="5">
    <source>
        <dbReference type="ARBA" id="ARBA00023295"/>
    </source>
</evidence>
<name>A0A6G0TVZ2_APHGL</name>
<dbReference type="OrthoDB" id="198885at2759"/>
<keyword evidence="2" id="KW-0378">Hydrolase</keyword>
<keyword evidence="5" id="KW-0326">Glycosidase</keyword>
<dbReference type="GO" id="GO:0016798">
    <property type="term" value="F:hydrolase activity, acting on glycosyl bonds"/>
    <property type="evidence" value="ECO:0007669"/>
    <property type="project" value="UniProtKB-KW"/>
</dbReference>
<evidence type="ECO:0000256" key="4">
    <source>
        <dbReference type="ARBA" id="ARBA00023239"/>
    </source>
</evidence>
<dbReference type="PANTHER" id="PTHR42909:SF1">
    <property type="entry name" value="CARBOHYDRATE KINASE PFKB DOMAIN-CONTAINING PROTEIN"/>
    <property type="match status" value="1"/>
</dbReference>
<keyword evidence="4" id="KW-0456">Lyase</keyword>
<dbReference type="InterPro" id="IPR022830">
    <property type="entry name" value="Indigdn_synthA-like"/>
</dbReference>
<dbReference type="GO" id="GO:0004730">
    <property type="term" value="F:pseudouridylate synthase activity"/>
    <property type="evidence" value="ECO:0007669"/>
    <property type="project" value="InterPro"/>
</dbReference>
<keyword evidence="1" id="KW-0479">Metal-binding</keyword>
<dbReference type="GO" id="GO:0005737">
    <property type="term" value="C:cytoplasm"/>
    <property type="evidence" value="ECO:0007669"/>
    <property type="project" value="TreeGrafter"/>
</dbReference>
<evidence type="ECO:0000256" key="2">
    <source>
        <dbReference type="ARBA" id="ARBA00022801"/>
    </source>
</evidence>
<reference evidence="6 7" key="1">
    <citation type="submission" date="2019-08" db="EMBL/GenBank/DDBJ databases">
        <title>The genome of the soybean aphid Biotype 1, its phylome, world population structure and adaptation to the North American continent.</title>
        <authorList>
            <person name="Giordano R."/>
            <person name="Donthu R.K."/>
            <person name="Hernandez A.G."/>
            <person name="Wright C.L."/>
            <person name="Zimin A.V."/>
        </authorList>
    </citation>
    <scope>NUCLEOTIDE SEQUENCE [LARGE SCALE GENOMIC DNA]</scope>
    <source>
        <tissue evidence="6">Whole aphids</tissue>
    </source>
</reference>
<dbReference type="AlphaFoldDB" id="A0A6G0TVZ2"/>
<dbReference type="Proteomes" id="UP000475862">
    <property type="component" value="Unassembled WGS sequence"/>
</dbReference>
<organism evidence="6 7">
    <name type="scientific">Aphis glycines</name>
    <name type="common">Soybean aphid</name>
    <dbReference type="NCBI Taxonomy" id="307491"/>
    <lineage>
        <taxon>Eukaryota</taxon>
        <taxon>Metazoa</taxon>
        <taxon>Ecdysozoa</taxon>
        <taxon>Arthropoda</taxon>
        <taxon>Hexapoda</taxon>
        <taxon>Insecta</taxon>
        <taxon>Pterygota</taxon>
        <taxon>Neoptera</taxon>
        <taxon>Paraneoptera</taxon>
        <taxon>Hemiptera</taxon>
        <taxon>Sternorrhyncha</taxon>
        <taxon>Aphidomorpha</taxon>
        <taxon>Aphidoidea</taxon>
        <taxon>Aphididae</taxon>
        <taxon>Aphidini</taxon>
        <taxon>Aphis</taxon>
        <taxon>Aphis</taxon>
    </lineage>
</organism>
<evidence type="ECO:0000256" key="3">
    <source>
        <dbReference type="ARBA" id="ARBA00023211"/>
    </source>
</evidence>
<gene>
    <name evidence="6" type="ORF">AGLY_005002</name>
</gene>
<dbReference type="InterPro" id="IPR007342">
    <property type="entry name" value="PsuG"/>
</dbReference>
<sequence>MKGNFKYVCRYFSRSSIDITPEVKNALNNRKPVIALESALITHGLPYPKNVETALEMEHIIKSHNIIPATIGIINGRVKAGMCPEQINVLGMPAEKKTIKVSRRDFPYALSQGLNGGTTVSGTLVIANALGIKFFVTGGIGGVHIDGQNSLDISADLFELSRCAIMVVSAGIKSILDIGRTLEYLETVGVCVASYDSNGEFPAFYTKLSGYQSVCNVTSPYEAAGLLEQCQNTGSGVLLAVPILEERITKTEIDKAIENARQMCEKQGITGKNITPFVLSEVSRLTKGLSMETNISLLKNNSLIGSKIALEYYSKLSSTSKSVFEIKKSLNKSRKSPVVIGGSNVDYVLQVDEDLKVSTKKDIKVMQILRTQPMDDS</sequence>
<dbReference type="HAMAP" id="MF_01876">
    <property type="entry name" value="PsiMP_glycosidase"/>
    <property type="match status" value="1"/>
</dbReference>
<dbReference type="GO" id="GO:0046872">
    <property type="term" value="F:metal ion binding"/>
    <property type="evidence" value="ECO:0007669"/>
    <property type="project" value="UniProtKB-KW"/>
</dbReference>
<keyword evidence="7" id="KW-1185">Reference proteome</keyword>
<comment type="caution">
    <text evidence="6">The sequence shown here is derived from an EMBL/GenBank/DDBJ whole genome shotgun (WGS) entry which is preliminary data.</text>
</comment>
<proteinExistence type="inferred from homology"/>
<dbReference type="EMBL" id="VYZN01000014">
    <property type="protein sequence ID" value="KAE9539750.1"/>
    <property type="molecule type" value="Genomic_DNA"/>
</dbReference>
<protein>
    <recommendedName>
        <fullName evidence="8">Pseudouridine-5'-phosphate glycosidase</fullName>
    </recommendedName>
</protein>
<dbReference type="Gene3D" id="3.40.1790.10">
    <property type="entry name" value="Indigoidine synthase domain"/>
    <property type="match status" value="1"/>
</dbReference>
<dbReference type="SUPFAM" id="SSF110581">
    <property type="entry name" value="Indigoidine synthase A-like"/>
    <property type="match status" value="1"/>
</dbReference>